<feature type="transmembrane region" description="Helical" evidence="1">
    <location>
        <begin position="7"/>
        <end position="26"/>
    </location>
</feature>
<evidence type="ECO:0000256" key="1">
    <source>
        <dbReference type="SAM" id="Phobius"/>
    </source>
</evidence>
<dbReference type="AlphaFoldDB" id="A0A7X2G392"/>
<evidence type="ECO:0000259" key="2">
    <source>
        <dbReference type="Pfam" id="PF01757"/>
    </source>
</evidence>
<feature type="transmembrane region" description="Helical" evidence="1">
    <location>
        <begin position="181"/>
        <end position="202"/>
    </location>
</feature>
<dbReference type="RefSeq" id="WP_153704172.1">
    <property type="nucleotide sequence ID" value="NZ_WJND01000011.1"/>
</dbReference>
<dbReference type="InterPro" id="IPR002656">
    <property type="entry name" value="Acyl_transf_3_dom"/>
</dbReference>
<name>A0A7X2G392_LIMRT</name>
<protein>
    <submittedName>
        <fullName evidence="3">Acyltransferase family protein</fullName>
    </submittedName>
</protein>
<feature type="transmembrane region" description="Helical" evidence="1">
    <location>
        <begin position="214"/>
        <end position="238"/>
    </location>
</feature>
<organism evidence="3 4">
    <name type="scientific">Limosilactobacillus reuteri</name>
    <name type="common">Lactobacillus reuteri</name>
    <dbReference type="NCBI Taxonomy" id="1598"/>
    <lineage>
        <taxon>Bacteria</taxon>
        <taxon>Bacillati</taxon>
        <taxon>Bacillota</taxon>
        <taxon>Bacilli</taxon>
        <taxon>Lactobacillales</taxon>
        <taxon>Lactobacillaceae</taxon>
        <taxon>Limosilactobacillus</taxon>
    </lineage>
</organism>
<sequence length="358" mass="41165">MVKKRILWIDLLRGLGMFFIIWGHSLSNAQSFLGTMLFEVNVPLFFILSGYLYHEQKISVQVYKLFYNLLLPYIVTCAFMAFNTMVANLTGGELIFKSMGNLKDVIKASIFAMGTPVFLMGTHINVPAIGAIWFLIALLWDEILFNFLVKKTISKEYFGIFMSVFSIILLVLGFELTHYGILPWSLNASMIGFGFMWGGYLLKKSNFLRFSKIEVLIISLLLFLGWCLAGVFKVYFWMNIAATNNIFLAILSAFCGSFFLILLMQYVTNSQQDNEILRVISLYGKYSLIVLCVHIIDGNTYCLNRYIGLLVTKPIWLITLLNLCYHVAITIFGIYVVTKIPFLKSIYDNRERKFTWQK</sequence>
<feature type="transmembrane region" description="Helical" evidence="1">
    <location>
        <begin position="244"/>
        <end position="264"/>
    </location>
</feature>
<feature type="transmembrane region" description="Helical" evidence="1">
    <location>
        <begin position="276"/>
        <end position="296"/>
    </location>
</feature>
<feature type="transmembrane region" description="Helical" evidence="1">
    <location>
        <begin position="110"/>
        <end position="136"/>
    </location>
</feature>
<keyword evidence="1" id="KW-0472">Membrane</keyword>
<dbReference type="EMBL" id="WJND01000011">
    <property type="protein sequence ID" value="MRG89871.1"/>
    <property type="molecule type" value="Genomic_DNA"/>
</dbReference>
<proteinExistence type="predicted"/>
<gene>
    <name evidence="3" type="ORF">GIX76_07730</name>
</gene>
<evidence type="ECO:0000313" key="3">
    <source>
        <dbReference type="EMBL" id="MRG89871.1"/>
    </source>
</evidence>
<dbReference type="Pfam" id="PF01757">
    <property type="entry name" value="Acyl_transf_3"/>
    <property type="match status" value="1"/>
</dbReference>
<reference evidence="3 4" key="1">
    <citation type="submission" date="2019-11" db="EMBL/GenBank/DDBJ databases">
        <title>Draft genome sequence of 12 host-associated Lactobacillus reuteri rodent strains.</title>
        <authorList>
            <person name="Zhang S."/>
            <person name="Ozcam M."/>
            <person name="Van Pijkeren J.P."/>
        </authorList>
    </citation>
    <scope>NUCLEOTIDE SEQUENCE [LARGE SCALE GENOMIC DNA]</scope>
    <source>
        <strain evidence="3 4">N4I</strain>
    </source>
</reference>
<keyword evidence="3" id="KW-0808">Transferase</keyword>
<feature type="transmembrane region" description="Helical" evidence="1">
    <location>
        <begin position="316"/>
        <end position="337"/>
    </location>
</feature>
<evidence type="ECO:0000313" key="4">
    <source>
        <dbReference type="Proteomes" id="UP000460207"/>
    </source>
</evidence>
<accession>A0A7X2G392</accession>
<keyword evidence="3" id="KW-0012">Acyltransferase</keyword>
<feature type="transmembrane region" description="Helical" evidence="1">
    <location>
        <begin position="65"/>
        <end position="90"/>
    </location>
</feature>
<feature type="domain" description="Acyltransferase 3" evidence="2">
    <location>
        <begin position="7"/>
        <end position="320"/>
    </location>
</feature>
<feature type="transmembrane region" description="Helical" evidence="1">
    <location>
        <begin position="32"/>
        <end position="53"/>
    </location>
</feature>
<dbReference type="Proteomes" id="UP000460207">
    <property type="component" value="Unassembled WGS sequence"/>
</dbReference>
<keyword evidence="1" id="KW-1133">Transmembrane helix</keyword>
<feature type="transmembrane region" description="Helical" evidence="1">
    <location>
        <begin position="157"/>
        <end position="175"/>
    </location>
</feature>
<keyword evidence="1" id="KW-0812">Transmembrane</keyword>
<comment type="caution">
    <text evidence="3">The sequence shown here is derived from an EMBL/GenBank/DDBJ whole genome shotgun (WGS) entry which is preliminary data.</text>
</comment>
<dbReference type="GO" id="GO:0016747">
    <property type="term" value="F:acyltransferase activity, transferring groups other than amino-acyl groups"/>
    <property type="evidence" value="ECO:0007669"/>
    <property type="project" value="InterPro"/>
</dbReference>